<dbReference type="Proteomes" id="UP001597497">
    <property type="component" value="Unassembled WGS sequence"/>
</dbReference>
<sequence>MIPFFVLVISFGVCRAMGYIGWTFFDGWHPSLQGAVAIMLFLTASAHWGKRREDLIRMVPSRFPNPGMIVTLTGLLEIVGALGLLYSATSQAASIGLAVLLVAMFPANVKAAREGLTIGGRPVPSLPARTLLQLVFIGAVLLAG</sequence>
<feature type="transmembrane region" description="Helical" evidence="1">
    <location>
        <begin position="92"/>
        <end position="111"/>
    </location>
</feature>
<keyword evidence="1" id="KW-0472">Membrane</keyword>
<feature type="transmembrane region" description="Helical" evidence="1">
    <location>
        <begin position="32"/>
        <end position="49"/>
    </location>
</feature>
<dbReference type="PANTHER" id="PTHR36974:SF1">
    <property type="entry name" value="DOXX FAMILY MEMBRANE PROTEIN"/>
    <property type="match status" value="1"/>
</dbReference>
<keyword evidence="1" id="KW-1133">Transmembrane helix</keyword>
<reference evidence="3" key="1">
    <citation type="journal article" date="2019" name="Int. J. Syst. Evol. Microbiol.">
        <title>The Global Catalogue of Microorganisms (GCM) 10K type strain sequencing project: providing services to taxonomists for standard genome sequencing and annotation.</title>
        <authorList>
            <consortium name="The Broad Institute Genomics Platform"/>
            <consortium name="The Broad Institute Genome Sequencing Center for Infectious Disease"/>
            <person name="Wu L."/>
            <person name="Ma J."/>
        </authorList>
    </citation>
    <scope>NUCLEOTIDE SEQUENCE [LARGE SCALE GENOMIC DNA]</scope>
    <source>
        <strain evidence="3">KCTC 33676</strain>
    </source>
</reference>
<protein>
    <recommendedName>
        <fullName evidence="4">DoxX family protein</fullName>
    </recommendedName>
</protein>
<keyword evidence="1" id="KW-0812">Transmembrane</keyword>
<gene>
    <name evidence="2" type="ORF">ACFSUC_18990</name>
</gene>
<evidence type="ECO:0008006" key="4">
    <source>
        <dbReference type="Google" id="ProtNLM"/>
    </source>
</evidence>
<dbReference type="EMBL" id="JBHUMM010000045">
    <property type="protein sequence ID" value="MFD2673641.1"/>
    <property type="molecule type" value="Genomic_DNA"/>
</dbReference>
<dbReference type="PANTHER" id="PTHR36974">
    <property type="entry name" value="MEMBRANE PROTEIN-RELATED"/>
    <property type="match status" value="1"/>
</dbReference>
<evidence type="ECO:0000256" key="1">
    <source>
        <dbReference type="SAM" id="Phobius"/>
    </source>
</evidence>
<comment type="caution">
    <text evidence="2">The sequence shown here is derived from an EMBL/GenBank/DDBJ whole genome shotgun (WGS) entry which is preliminary data.</text>
</comment>
<dbReference type="RefSeq" id="WP_379931226.1">
    <property type="nucleotide sequence ID" value="NZ_JBHUMM010000045.1"/>
</dbReference>
<feature type="transmembrane region" description="Helical" evidence="1">
    <location>
        <begin position="69"/>
        <end position="86"/>
    </location>
</feature>
<evidence type="ECO:0000313" key="3">
    <source>
        <dbReference type="Proteomes" id="UP001597497"/>
    </source>
</evidence>
<accession>A0ABW5RG51</accession>
<evidence type="ECO:0000313" key="2">
    <source>
        <dbReference type="EMBL" id="MFD2673641.1"/>
    </source>
</evidence>
<organism evidence="2 3">
    <name type="scientific">Marinicrinis sediminis</name>
    <dbReference type="NCBI Taxonomy" id="1652465"/>
    <lineage>
        <taxon>Bacteria</taxon>
        <taxon>Bacillati</taxon>
        <taxon>Bacillota</taxon>
        <taxon>Bacilli</taxon>
        <taxon>Bacillales</taxon>
        <taxon>Paenibacillaceae</taxon>
    </lineage>
</organism>
<proteinExistence type="predicted"/>
<name>A0ABW5RG51_9BACL</name>
<keyword evidence="3" id="KW-1185">Reference proteome</keyword>